<comment type="caution">
    <text evidence="2">The sequence shown here is derived from an EMBL/GenBank/DDBJ whole genome shotgun (WGS) entry which is preliminary data.</text>
</comment>
<reference evidence="2" key="1">
    <citation type="journal article" date="2020" name="New Phytol.">
        <title>Comparative genomics reveals dynamic genome evolution in host specialist ectomycorrhizal fungi.</title>
        <authorList>
            <person name="Lofgren L.A."/>
            <person name="Nguyen N.H."/>
            <person name="Vilgalys R."/>
            <person name="Ruytinx J."/>
            <person name="Liao H.L."/>
            <person name="Branco S."/>
            <person name="Kuo A."/>
            <person name="LaButti K."/>
            <person name="Lipzen A."/>
            <person name="Andreopoulos W."/>
            <person name="Pangilinan J."/>
            <person name="Riley R."/>
            <person name="Hundley H."/>
            <person name="Na H."/>
            <person name="Barry K."/>
            <person name="Grigoriev I.V."/>
            <person name="Stajich J.E."/>
            <person name="Kennedy P.G."/>
        </authorList>
    </citation>
    <scope>NUCLEOTIDE SEQUENCE</scope>
    <source>
        <strain evidence="2">S12</strain>
    </source>
</reference>
<sequence length="119" mass="13817">MGSWTWCTDRWFVIFLAATGYRVHARESQVETVFPKPHRFDSQHWIDDAGRVRSDLRFFTFGFGHQVCPGQHLVNRSIFIITALILFSDTANIHAALFEICFMKRIDENVIRELCAPGK</sequence>
<proteinExistence type="predicted"/>
<keyword evidence="3" id="KW-1185">Reference proteome</keyword>
<dbReference type="RefSeq" id="XP_041157335.1">
    <property type="nucleotide sequence ID" value="XM_041298293.1"/>
</dbReference>
<dbReference type="GO" id="GO:0020037">
    <property type="term" value="F:heme binding"/>
    <property type="evidence" value="ECO:0007669"/>
    <property type="project" value="InterPro"/>
</dbReference>
<dbReference type="GO" id="GO:0016705">
    <property type="term" value="F:oxidoreductase activity, acting on paired donors, with incorporation or reduction of molecular oxygen"/>
    <property type="evidence" value="ECO:0007669"/>
    <property type="project" value="InterPro"/>
</dbReference>
<feature type="chain" id="PRO_5040294547" description="Cytochrome P450" evidence="1">
    <location>
        <begin position="26"/>
        <end position="119"/>
    </location>
</feature>
<name>A0A9P7AKL9_9AGAM</name>
<organism evidence="2 3">
    <name type="scientific">Suillus plorans</name>
    <dbReference type="NCBI Taxonomy" id="116603"/>
    <lineage>
        <taxon>Eukaryota</taxon>
        <taxon>Fungi</taxon>
        <taxon>Dikarya</taxon>
        <taxon>Basidiomycota</taxon>
        <taxon>Agaricomycotina</taxon>
        <taxon>Agaricomycetes</taxon>
        <taxon>Agaricomycetidae</taxon>
        <taxon>Boletales</taxon>
        <taxon>Suillineae</taxon>
        <taxon>Suillaceae</taxon>
        <taxon>Suillus</taxon>
    </lineage>
</organism>
<dbReference type="SUPFAM" id="SSF48264">
    <property type="entry name" value="Cytochrome P450"/>
    <property type="match status" value="1"/>
</dbReference>
<dbReference type="OrthoDB" id="2789670at2759"/>
<accession>A0A9P7AKL9</accession>
<dbReference type="Proteomes" id="UP000719766">
    <property type="component" value="Unassembled WGS sequence"/>
</dbReference>
<dbReference type="InterPro" id="IPR036396">
    <property type="entry name" value="Cyt_P450_sf"/>
</dbReference>
<feature type="signal peptide" evidence="1">
    <location>
        <begin position="1"/>
        <end position="25"/>
    </location>
</feature>
<dbReference type="GO" id="GO:0004497">
    <property type="term" value="F:monooxygenase activity"/>
    <property type="evidence" value="ECO:0007669"/>
    <property type="project" value="InterPro"/>
</dbReference>
<dbReference type="AlphaFoldDB" id="A0A9P7AKL9"/>
<dbReference type="Pfam" id="PF00067">
    <property type="entry name" value="p450"/>
    <property type="match status" value="1"/>
</dbReference>
<keyword evidence="1" id="KW-0732">Signal</keyword>
<evidence type="ECO:0000313" key="3">
    <source>
        <dbReference type="Proteomes" id="UP000719766"/>
    </source>
</evidence>
<evidence type="ECO:0000313" key="2">
    <source>
        <dbReference type="EMBL" id="KAG1790363.1"/>
    </source>
</evidence>
<dbReference type="GeneID" id="64592057"/>
<protein>
    <recommendedName>
        <fullName evidence="4">Cytochrome P450</fullName>
    </recommendedName>
</protein>
<evidence type="ECO:0008006" key="4">
    <source>
        <dbReference type="Google" id="ProtNLM"/>
    </source>
</evidence>
<dbReference type="GO" id="GO:0005506">
    <property type="term" value="F:iron ion binding"/>
    <property type="evidence" value="ECO:0007669"/>
    <property type="project" value="InterPro"/>
</dbReference>
<evidence type="ECO:0000256" key="1">
    <source>
        <dbReference type="SAM" id="SignalP"/>
    </source>
</evidence>
<dbReference type="InterPro" id="IPR001128">
    <property type="entry name" value="Cyt_P450"/>
</dbReference>
<gene>
    <name evidence="2" type="ORF">HD556DRAFT_1242568</name>
</gene>
<dbReference type="EMBL" id="JABBWE010000051">
    <property type="protein sequence ID" value="KAG1790363.1"/>
    <property type="molecule type" value="Genomic_DNA"/>
</dbReference>
<dbReference type="Gene3D" id="1.10.630.10">
    <property type="entry name" value="Cytochrome P450"/>
    <property type="match status" value="1"/>
</dbReference>